<dbReference type="EMBL" id="JABDJR010000270">
    <property type="protein sequence ID" value="NNF06494.1"/>
    <property type="molecule type" value="Genomic_DNA"/>
</dbReference>
<dbReference type="PANTHER" id="PTHR43685">
    <property type="entry name" value="GLYCOSYLTRANSFERASE"/>
    <property type="match status" value="1"/>
</dbReference>
<dbReference type="InterPro" id="IPR001173">
    <property type="entry name" value="Glyco_trans_2-like"/>
</dbReference>
<evidence type="ECO:0000313" key="4">
    <source>
        <dbReference type="EMBL" id="NNF06494.1"/>
    </source>
</evidence>
<dbReference type="PANTHER" id="PTHR43685:SF3">
    <property type="entry name" value="SLR2126 PROTEIN"/>
    <property type="match status" value="1"/>
</dbReference>
<sequence length="247" mass="27795">MDISVVTPTHNKLSLLRRTLDSLAKQETQAKFEVVVVDDGSTDETPQFLAEFKAPYPLKVVRVEENKGRSAARNRGLEKAEGELVVFLDDDMELVPGFIEAHAALHRGSGALGGIGNVINHPEITMAPIDRYMSTRGAQKIKSEGVLPWKYFSTNNSSVKRADLEAVGGFDENFVWYGFEDLELAWRLEKERGVVLHFVEGARSLHIHPHTLQEVLDKKQLAGRSSMPYMFNKFPQTKTEMGFDKYD</sequence>
<dbReference type="InterPro" id="IPR050834">
    <property type="entry name" value="Glycosyltransf_2"/>
</dbReference>
<dbReference type="GO" id="GO:0016740">
    <property type="term" value="F:transferase activity"/>
    <property type="evidence" value="ECO:0007669"/>
    <property type="project" value="UniProtKB-KW"/>
</dbReference>
<reference evidence="4 5" key="1">
    <citation type="submission" date="2020-03" db="EMBL/GenBank/DDBJ databases">
        <title>Metabolic flexibility allows generalist bacteria to become dominant in a frequently disturbed ecosystem.</title>
        <authorList>
            <person name="Chen Y.-J."/>
            <person name="Leung P.M."/>
            <person name="Bay S.K."/>
            <person name="Hugenholtz P."/>
            <person name="Kessler A.J."/>
            <person name="Shelley G."/>
            <person name="Waite D.W."/>
            <person name="Cook P.L."/>
            <person name="Greening C."/>
        </authorList>
    </citation>
    <scope>NUCLEOTIDE SEQUENCE [LARGE SCALE GENOMIC DNA]</scope>
    <source>
        <strain evidence="4">SS_bin_28</strain>
    </source>
</reference>
<dbReference type="Gene3D" id="3.90.550.10">
    <property type="entry name" value="Spore Coat Polysaccharide Biosynthesis Protein SpsA, Chain A"/>
    <property type="match status" value="1"/>
</dbReference>
<dbReference type="AlphaFoldDB" id="A0A7Y2E767"/>
<feature type="non-terminal residue" evidence="4">
    <location>
        <position position="247"/>
    </location>
</feature>
<dbReference type="Proteomes" id="UP000547674">
    <property type="component" value="Unassembled WGS sequence"/>
</dbReference>
<organism evidence="4 5">
    <name type="scientific">Eiseniibacteriota bacterium</name>
    <dbReference type="NCBI Taxonomy" id="2212470"/>
    <lineage>
        <taxon>Bacteria</taxon>
        <taxon>Candidatus Eiseniibacteriota</taxon>
    </lineage>
</organism>
<dbReference type="SUPFAM" id="SSF53448">
    <property type="entry name" value="Nucleotide-diphospho-sugar transferases"/>
    <property type="match status" value="1"/>
</dbReference>
<gene>
    <name evidence="4" type="ORF">HKN21_07015</name>
</gene>
<name>A0A7Y2E767_UNCEI</name>
<accession>A0A7Y2E767</accession>
<dbReference type="CDD" id="cd00761">
    <property type="entry name" value="Glyco_tranf_GTA_type"/>
    <property type="match status" value="1"/>
</dbReference>
<dbReference type="Pfam" id="PF02709">
    <property type="entry name" value="Glyco_transf_7C"/>
    <property type="match status" value="1"/>
</dbReference>
<comment type="caution">
    <text evidence="4">The sequence shown here is derived from an EMBL/GenBank/DDBJ whole genome shotgun (WGS) entry which is preliminary data.</text>
</comment>
<proteinExistence type="predicted"/>
<evidence type="ECO:0000313" key="5">
    <source>
        <dbReference type="Proteomes" id="UP000547674"/>
    </source>
</evidence>
<evidence type="ECO:0000256" key="1">
    <source>
        <dbReference type="ARBA" id="ARBA00022679"/>
    </source>
</evidence>
<protein>
    <submittedName>
        <fullName evidence="4">Glycosyltransferase family 2 protein</fullName>
    </submittedName>
</protein>
<dbReference type="InterPro" id="IPR029044">
    <property type="entry name" value="Nucleotide-diphossugar_trans"/>
</dbReference>
<feature type="domain" description="Galactosyltransferase C-terminal" evidence="3">
    <location>
        <begin position="148"/>
        <end position="193"/>
    </location>
</feature>
<dbReference type="Pfam" id="PF00535">
    <property type="entry name" value="Glycos_transf_2"/>
    <property type="match status" value="1"/>
</dbReference>
<keyword evidence="1 4" id="KW-0808">Transferase</keyword>
<evidence type="ECO:0000259" key="2">
    <source>
        <dbReference type="Pfam" id="PF00535"/>
    </source>
</evidence>
<evidence type="ECO:0000259" key="3">
    <source>
        <dbReference type="Pfam" id="PF02709"/>
    </source>
</evidence>
<feature type="domain" description="Glycosyltransferase 2-like" evidence="2">
    <location>
        <begin position="4"/>
        <end position="119"/>
    </location>
</feature>
<dbReference type="InterPro" id="IPR027791">
    <property type="entry name" value="Galactosyl_T_C"/>
</dbReference>